<dbReference type="Proteomes" id="UP000494163">
    <property type="component" value="Chromosome 2L"/>
</dbReference>
<proteinExistence type="predicted"/>
<evidence type="ECO:0000256" key="2">
    <source>
        <dbReference type="SAM" id="SignalP"/>
    </source>
</evidence>
<gene>
    <name evidence="3" type="ORF">Dbus_chr2Lg983</name>
</gene>
<sequence length="169" mass="18481">MFFKFFIFVISCMAFDAASACNGYKAKLVKMENCAGDDAIMKVEDGFSVKLNKKCELIPTGCISNKAFATAEAKFKVQKDGLVMKEGKMDLCAAADQATTEAKDMLKLFGAPSNCPVPEEKICANDHTVDLSKYKAMLGMARGHLIVDCEIKHDTGKSCFHAEIEITKN</sequence>
<organism evidence="3 4">
    <name type="scientific">Drosophila busckii</name>
    <name type="common">Fruit fly</name>
    <dbReference type="NCBI Taxonomy" id="30019"/>
    <lineage>
        <taxon>Eukaryota</taxon>
        <taxon>Metazoa</taxon>
        <taxon>Ecdysozoa</taxon>
        <taxon>Arthropoda</taxon>
        <taxon>Hexapoda</taxon>
        <taxon>Insecta</taxon>
        <taxon>Pterygota</taxon>
        <taxon>Neoptera</taxon>
        <taxon>Endopterygota</taxon>
        <taxon>Diptera</taxon>
        <taxon>Brachycera</taxon>
        <taxon>Muscomorpha</taxon>
        <taxon>Ephydroidea</taxon>
        <taxon>Drosophilidae</taxon>
        <taxon>Drosophila</taxon>
    </lineage>
</organism>
<dbReference type="OMA" id="KICANDH"/>
<keyword evidence="4" id="KW-1185">Reference proteome</keyword>
<evidence type="ECO:0000256" key="1">
    <source>
        <dbReference type="ARBA" id="ARBA00022729"/>
    </source>
</evidence>
<reference evidence="3 4" key="1">
    <citation type="submission" date="2015-08" db="EMBL/GenBank/DDBJ databases">
        <title>Ancestral chromatin configuration constrains chromatin evolution on differentiating sex chromosomes in Drosophila.</title>
        <authorList>
            <person name="Zhou Q."/>
            <person name="Bachtrog D."/>
        </authorList>
    </citation>
    <scope>NUCLEOTIDE SEQUENCE [LARGE SCALE GENOMIC DNA]</scope>
    <source>
        <tissue evidence="3">Whole larvae</tissue>
    </source>
</reference>
<name>A0A0M5J1H1_DROBS</name>
<dbReference type="EMBL" id="CP012523">
    <property type="protein sequence ID" value="ALC38898.1"/>
    <property type="molecule type" value="Genomic_DNA"/>
</dbReference>
<dbReference type="AlphaFoldDB" id="A0A0M5J1H1"/>
<dbReference type="Gene3D" id="2.70.220.10">
    <property type="entry name" value="Ganglioside GM2 activator"/>
    <property type="match status" value="1"/>
</dbReference>
<accession>A0A0M5J1H1</accession>
<feature type="signal peptide" evidence="2">
    <location>
        <begin position="1"/>
        <end position="20"/>
    </location>
</feature>
<evidence type="ECO:0000313" key="3">
    <source>
        <dbReference type="EMBL" id="ALC38898.1"/>
    </source>
</evidence>
<dbReference type="InterPro" id="IPR036846">
    <property type="entry name" value="GM2-AP_sf"/>
</dbReference>
<evidence type="ECO:0000313" key="4">
    <source>
        <dbReference type="Proteomes" id="UP000494163"/>
    </source>
</evidence>
<dbReference type="OrthoDB" id="8184313at2759"/>
<protein>
    <submittedName>
        <fullName evidence="3">CG14277</fullName>
    </submittedName>
</protein>
<keyword evidence="1 2" id="KW-0732">Signal</keyword>
<feature type="chain" id="PRO_5005803589" evidence="2">
    <location>
        <begin position="21"/>
        <end position="169"/>
    </location>
</feature>